<name>A0AAW1MY93_POPJA</name>
<sequence length="92" mass="11426">MGWWGHLHRLRDTVPVKRIWESRTPDKRKDTVPVKRIWESRTPDKRKRGRPKVTWDDTIRKNLRKKEKTWPEAKQLARDRKQWNKFIKKQNS</sequence>
<evidence type="ECO:0000313" key="1">
    <source>
        <dbReference type="EMBL" id="KAK9751423.1"/>
    </source>
</evidence>
<gene>
    <name evidence="1" type="ORF">QE152_g5054</name>
</gene>
<accession>A0AAW1MY93</accession>
<protein>
    <recommendedName>
        <fullName evidence="3">Endonuclease-reverse transcriptase</fullName>
    </recommendedName>
</protein>
<organism evidence="1 2">
    <name type="scientific">Popillia japonica</name>
    <name type="common">Japanese beetle</name>
    <dbReference type="NCBI Taxonomy" id="7064"/>
    <lineage>
        <taxon>Eukaryota</taxon>
        <taxon>Metazoa</taxon>
        <taxon>Ecdysozoa</taxon>
        <taxon>Arthropoda</taxon>
        <taxon>Hexapoda</taxon>
        <taxon>Insecta</taxon>
        <taxon>Pterygota</taxon>
        <taxon>Neoptera</taxon>
        <taxon>Endopterygota</taxon>
        <taxon>Coleoptera</taxon>
        <taxon>Polyphaga</taxon>
        <taxon>Scarabaeiformia</taxon>
        <taxon>Scarabaeidae</taxon>
        <taxon>Rutelinae</taxon>
        <taxon>Popillia</taxon>
    </lineage>
</organism>
<proteinExistence type="predicted"/>
<evidence type="ECO:0000313" key="2">
    <source>
        <dbReference type="Proteomes" id="UP001458880"/>
    </source>
</evidence>
<reference evidence="1 2" key="1">
    <citation type="journal article" date="2024" name="BMC Genomics">
        <title>De novo assembly and annotation of Popillia japonica's genome with initial clues to its potential as an invasive pest.</title>
        <authorList>
            <person name="Cucini C."/>
            <person name="Boschi S."/>
            <person name="Funari R."/>
            <person name="Cardaioli E."/>
            <person name="Iannotti N."/>
            <person name="Marturano G."/>
            <person name="Paoli F."/>
            <person name="Bruttini M."/>
            <person name="Carapelli A."/>
            <person name="Frati F."/>
            <person name="Nardi F."/>
        </authorList>
    </citation>
    <scope>NUCLEOTIDE SEQUENCE [LARGE SCALE GENOMIC DNA]</scope>
    <source>
        <strain evidence="1">DMR45628</strain>
    </source>
</reference>
<dbReference type="EMBL" id="JASPKY010000028">
    <property type="protein sequence ID" value="KAK9751423.1"/>
    <property type="molecule type" value="Genomic_DNA"/>
</dbReference>
<dbReference type="AlphaFoldDB" id="A0AAW1MY93"/>
<keyword evidence="2" id="KW-1185">Reference proteome</keyword>
<dbReference type="Proteomes" id="UP001458880">
    <property type="component" value="Unassembled WGS sequence"/>
</dbReference>
<evidence type="ECO:0008006" key="3">
    <source>
        <dbReference type="Google" id="ProtNLM"/>
    </source>
</evidence>
<comment type="caution">
    <text evidence="1">The sequence shown here is derived from an EMBL/GenBank/DDBJ whole genome shotgun (WGS) entry which is preliminary data.</text>
</comment>